<organism evidence="1 2">
    <name type="scientific">Polaribacter butkevichii</name>
    <dbReference type="NCBI Taxonomy" id="218490"/>
    <lineage>
        <taxon>Bacteria</taxon>
        <taxon>Pseudomonadati</taxon>
        <taxon>Bacteroidota</taxon>
        <taxon>Flavobacteriia</taxon>
        <taxon>Flavobacteriales</taxon>
        <taxon>Flavobacteriaceae</taxon>
    </lineage>
</organism>
<proteinExistence type="predicted"/>
<keyword evidence="2" id="KW-1185">Reference proteome</keyword>
<comment type="caution">
    <text evidence="1">The sequence shown here is derived from an EMBL/GenBank/DDBJ whole genome shotgun (WGS) entry which is preliminary data.</text>
</comment>
<dbReference type="EMBL" id="MSCK01000001">
    <property type="protein sequence ID" value="PQJ72203.1"/>
    <property type="molecule type" value="Genomic_DNA"/>
</dbReference>
<protein>
    <recommendedName>
        <fullName evidence="3">DUF4488 domain-containing protein</fullName>
    </recommendedName>
</protein>
<evidence type="ECO:0008006" key="3">
    <source>
        <dbReference type="Google" id="ProtNLM"/>
    </source>
</evidence>
<gene>
    <name evidence="1" type="ORF">BTO14_02590</name>
</gene>
<dbReference type="Proteomes" id="UP000247345">
    <property type="component" value="Unassembled WGS sequence"/>
</dbReference>
<evidence type="ECO:0000313" key="2">
    <source>
        <dbReference type="Proteomes" id="UP000247345"/>
    </source>
</evidence>
<name>A0A2P6CBB0_9FLAO</name>
<accession>A0A2P6CBB0</accession>
<sequence length="151" mass="17945">MGKLLNKLTLNKSCLIKILIMGLITLTSQLQAQDIIKFKTTEIAYKYTDSNDRWEEWSEWKDAKVLIILDTNKERIKIYSKETQIYDIAEDEGKKTNENGEDIYSLFCVNEDGSQCRLKLWKRYYKSGNIYYQLYINFSDAKYVYNMDILK</sequence>
<evidence type="ECO:0000313" key="1">
    <source>
        <dbReference type="EMBL" id="PQJ72203.1"/>
    </source>
</evidence>
<reference evidence="1 2" key="1">
    <citation type="submission" date="2016-12" db="EMBL/GenBank/DDBJ databases">
        <title>Trade-off between light-utilization and light-protection in marine flavobacteria.</title>
        <authorList>
            <person name="Kumagai Y."/>
            <person name="Yoshizawa S."/>
            <person name="Kogure K."/>
            <person name="Iwasaki W."/>
        </authorList>
    </citation>
    <scope>NUCLEOTIDE SEQUENCE [LARGE SCALE GENOMIC DNA]</scope>
    <source>
        <strain evidence="1 2">KCTC 12100</strain>
    </source>
</reference>
<dbReference type="AlphaFoldDB" id="A0A2P6CBB0"/>